<dbReference type="PROSITE" id="PS00627">
    <property type="entry name" value="GHMP_KINASES_ATP"/>
    <property type="match status" value="1"/>
</dbReference>
<sequence length="318" mass="32800">MADTNTVRGQIRPGQSIAVHVPATSANLGPGFDVLGLALGVGDTLVVHTLDTEGVSVHITGEGADTLPTDESHLIARTILERWAELGYAPSGLRIEATNNIPHGRGMGSSAAAMVSALAAANALLPASAQQGLDEIFQAASRWEGHPDNVAPAVYGGLTLSWCTEAGFGTVQGVLHRDIVPVIAIPDIELSTAMARGLLPDTVPHAVAAANGGRVGLLIHALAHDPSVLLLGTEDHLHQEFRAPAMEASAELIAHLRAAGHAAVVSGAGPTVMVLAAGQQRAQEAAEAISAFSAQHPKPLWRVRIESVPPTGVRVDLL</sequence>
<evidence type="ECO:0000313" key="17">
    <source>
        <dbReference type="Proteomes" id="UP000323856"/>
    </source>
</evidence>
<dbReference type="OrthoDB" id="9769912at2"/>
<dbReference type="PIRSF" id="PIRSF000676">
    <property type="entry name" value="Homoser_kin"/>
    <property type="match status" value="1"/>
</dbReference>
<evidence type="ECO:0000256" key="5">
    <source>
        <dbReference type="ARBA" id="ARBA00022605"/>
    </source>
</evidence>
<dbReference type="InterPro" id="IPR000870">
    <property type="entry name" value="Homoserine_kinase"/>
</dbReference>
<dbReference type="Gene3D" id="3.30.70.890">
    <property type="entry name" value="GHMP kinase, C-terminal domain"/>
    <property type="match status" value="1"/>
</dbReference>
<dbReference type="SUPFAM" id="SSF54211">
    <property type="entry name" value="Ribosomal protein S5 domain 2-like"/>
    <property type="match status" value="1"/>
</dbReference>
<dbReference type="PRINTS" id="PR00958">
    <property type="entry name" value="HOMSERKINASE"/>
</dbReference>
<dbReference type="InterPro" id="IPR006204">
    <property type="entry name" value="GHMP_kinase_N_dom"/>
</dbReference>
<evidence type="ECO:0000256" key="7">
    <source>
        <dbReference type="ARBA" id="ARBA00022697"/>
    </source>
</evidence>
<reference evidence="16 17" key="1">
    <citation type="submission" date="2019-07" db="EMBL/GenBank/DDBJ databases">
        <title>Analysis of the biochemical properties, biological activity and biotechnological potential of siderophores and biosurfactants produced by Antarctic psychrotolerant bacteria.</title>
        <authorList>
            <person name="Styczynski M."/>
            <person name="Krucon T."/>
            <person name="Decewicz P."/>
            <person name="Dziewit L."/>
        </authorList>
    </citation>
    <scope>NUCLEOTIDE SEQUENCE [LARGE SCALE GENOMIC DNA]</scope>
    <source>
        <strain evidence="16 17">ANT_H27</strain>
    </source>
</reference>
<dbReference type="InterPro" id="IPR036554">
    <property type="entry name" value="GHMP_kinase_C_sf"/>
</dbReference>
<evidence type="ECO:0000256" key="2">
    <source>
        <dbReference type="ARBA" id="ARBA00007370"/>
    </source>
</evidence>
<evidence type="ECO:0000313" key="16">
    <source>
        <dbReference type="EMBL" id="KAA0978727.1"/>
    </source>
</evidence>
<dbReference type="NCBIfam" id="TIGR00191">
    <property type="entry name" value="thrB"/>
    <property type="match status" value="1"/>
</dbReference>
<evidence type="ECO:0000256" key="1">
    <source>
        <dbReference type="ARBA" id="ARBA00005015"/>
    </source>
</evidence>
<organism evidence="16 17">
    <name type="scientific">Paeniglutamicibacter gangotriensis</name>
    <dbReference type="NCBI Taxonomy" id="254787"/>
    <lineage>
        <taxon>Bacteria</taxon>
        <taxon>Bacillati</taxon>
        <taxon>Actinomycetota</taxon>
        <taxon>Actinomycetes</taxon>
        <taxon>Micrococcales</taxon>
        <taxon>Micrococcaceae</taxon>
        <taxon>Paeniglutamicibacter</taxon>
    </lineage>
</organism>
<comment type="pathway">
    <text evidence="1 13">Amino-acid biosynthesis; L-threonine biosynthesis; L-threonine from L-aspartate: step 4/5.</text>
</comment>
<dbReference type="PANTHER" id="PTHR20861">
    <property type="entry name" value="HOMOSERINE/4-DIPHOSPHOCYTIDYL-2-C-METHYL-D-ERYTHRITOL KINASE"/>
    <property type="match status" value="1"/>
</dbReference>
<keyword evidence="7 13" id="KW-0791">Threonine biosynthesis</keyword>
<dbReference type="InterPro" id="IPR020568">
    <property type="entry name" value="Ribosomal_Su5_D2-typ_SF"/>
</dbReference>
<evidence type="ECO:0000256" key="10">
    <source>
        <dbReference type="ARBA" id="ARBA00022840"/>
    </source>
</evidence>
<dbReference type="GO" id="GO:0005737">
    <property type="term" value="C:cytoplasm"/>
    <property type="evidence" value="ECO:0007669"/>
    <property type="project" value="UniProtKB-SubCell"/>
</dbReference>
<dbReference type="EC" id="2.7.1.39" evidence="3 13"/>
<protein>
    <recommendedName>
        <fullName evidence="4 13">Homoserine kinase</fullName>
        <shortName evidence="13">HK</shortName>
        <shortName evidence="13">HSK</shortName>
        <ecNumber evidence="3 13">2.7.1.39</ecNumber>
    </recommendedName>
</protein>
<keyword evidence="8 13" id="KW-0547">Nucleotide-binding</keyword>
<evidence type="ECO:0000256" key="12">
    <source>
        <dbReference type="ARBA" id="ARBA00049954"/>
    </source>
</evidence>
<evidence type="ECO:0000256" key="4">
    <source>
        <dbReference type="ARBA" id="ARBA00017858"/>
    </source>
</evidence>
<dbReference type="AlphaFoldDB" id="A0A5B0EI48"/>
<evidence type="ECO:0000256" key="3">
    <source>
        <dbReference type="ARBA" id="ARBA00012078"/>
    </source>
</evidence>
<evidence type="ECO:0000259" key="15">
    <source>
        <dbReference type="Pfam" id="PF08544"/>
    </source>
</evidence>
<dbReference type="Pfam" id="PF00288">
    <property type="entry name" value="GHMP_kinases_N"/>
    <property type="match status" value="1"/>
</dbReference>
<dbReference type="PANTHER" id="PTHR20861:SF1">
    <property type="entry name" value="HOMOSERINE KINASE"/>
    <property type="match status" value="1"/>
</dbReference>
<comment type="function">
    <text evidence="12 13">Catalyzes the ATP-dependent phosphorylation of L-homoserine to L-homoserine phosphate.</text>
</comment>
<dbReference type="GO" id="GO:0009088">
    <property type="term" value="P:threonine biosynthetic process"/>
    <property type="evidence" value="ECO:0007669"/>
    <property type="project" value="UniProtKB-UniRule"/>
</dbReference>
<keyword evidence="10 13" id="KW-0067">ATP-binding</keyword>
<gene>
    <name evidence="13" type="primary">thrB</name>
    <name evidence="16" type="ORF">FQ154_05735</name>
</gene>
<comment type="caution">
    <text evidence="16">The sequence shown here is derived from an EMBL/GenBank/DDBJ whole genome shotgun (WGS) entry which is preliminary data.</text>
</comment>
<evidence type="ECO:0000256" key="9">
    <source>
        <dbReference type="ARBA" id="ARBA00022777"/>
    </source>
</evidence>
<evidence type="ECO:0000256" key="11">
    <source>
        <dbReference type="ARBA" id="ARBA00049375"/>
    </source>
</evidence>
<dbReference type="InterPro" id="IPR014721">
    <property type="entry name" value="Ribsml_uS5_D2-typ_fold_subgr"/>
</dbReference>
<proteinExistence type="inferred from homology"/>
<comment type="catalytic activity">
    <reaction evidence="11 13">
        <text>L-homoserine + ATP = O-phospho-L-homoserine + ADP + H(+)</text>
        <dbReference type="Rhea" id="RHEA:13985"/>
        <dbReference type="ChEBI" id="CHEBI:15378"/>
        <dbReference type="ChEBI" id="CHEBI:30616"/>
        <dbReference type="ChEBI" id="CHEBI:57476"/>
        <dbReference type="ChEBI" id="CHEBI:57590"/>
        <dbReference type="ChEBI" id="CHEBI:456216"/>
        <dbReference type="EC" id="2.7.1.39"/>
    </reaction>
</comment>
<dbReference type="SUPFAM" id="SSF55060">
    <property type="entry name" value="GHMP Kinase, C-terminal domain"/>
    <property type="match status" value="1"/>
</dbReference>
<dbReference type="GO" id="GO:0005524">
    <property type="term" value="F:ATP binding"/>
    <property type="evidence" value="ECO:0007669"/>
    <property type="project" value="UniProtKB-UniRule"/>
</dbReference>
<dbReference type="Proteomes" id="UP000323856">
    <property type="component" value="Unassembled WGS sequence"/>
</dbReference>
<evidence type="ECO:0000259" key="14">
    <source>
        <dbReference type="Pfam" id="PF00288"/>
    </source>
</evidence>
<keyword evidence="5 13" id="KW-0028">Amino-acid biosynthesis</keyword>
<feature type="binding site" evidence="13">
    <location>
        <begin position="102"/>
        <end position="112"/>
    </location>
    <ligand>
        <name>ATP</name>
        <dbReference type="ChEBI" id="CHEBI:30616"/>
    </ligand>
</feature>
<dbReference type="InterPro" id="IPR006203">
    <property type="entry name" value="GHMP_knse_ATP-bd_CS"/>
</dbReference>
<dbReference type="HAMAP" id="MF_00384">
    <property type="entry name" value="Homoser_kinase"/>
    <property type="match status" value="1"/>
</dbReference>
<keyword evidence="13" id="KW-0963">Cytoplasm</keyword>
<dbReference type="InterPro" id="IPR013750">
    <property type="entry name" value="GHMP_kinase_C_dom"/>
</dbReference>
<dbReference type="RefSeq" id="WP_149618983.1">
    <property type="nucleotide sequence ID" value="NZ_VOBL01000004.1"/>
</dbReference>
<keyword evidence="9 13" id="KW-0418">Kinase</keyword>
<keyword evidence="6 13" id="KW-0808">Transferase</keyword>
<feature type="domain" description="GHMP kinase N-terminal" evidence="14">
    <location>
        <begin position="84"/>
        <end position="157"/>
    </location>
</feature>
<dbReference type="EMBL" id="VOBL01000004">
    <property type="protein sequence ID" value="KAA0978727.1"/>
    <property type="molecule type" value="Genomic_DNA"/>
</dbReference>
<evidence type="ECO:0000256" key="6">
    <source>
        <dbReference type="ARBA" id="ARBA00022679"/>
    </source>
</evidence>
<dbReference type="Gene3D" id="3.30.230.10">
    <property type="match status" value="1"/>
</dbReference>
<accession>A0A5B0EI48</accession>
<evidence type="ECO:0000256" key="13">
    <source>
        <dbReference type="HAMAP-Rule" id="MF_00384"/>
    </source>
</evidence>
<dbReference type="GO" id="GO:0004413">
    <property type="term" value="F:homoserine kinase activity"/>
    <property type="evidence" value="ECO:0007669"/>
    <property type="project" value="UniProtKB-UniRule"/>
</dbReference>
<evidence type="ECO:0000256" key="8">
    <source>
        <dbReference type="ARBA" id="ARBA00022741"/>
    </source>
</evidence>
<feature type="domain" description="GHMP kinase C-terminal" evidence="15">
    <location>
        <begin position="234"/>
        <end position="292"/>
    </location>
</feature>
<dbReference type="Pfam" id="PF08544">
    <property type="entry name" value="GHMP_kinases_C"/>
    <property type="match status" value="1"/>
</dbReference>
<dbReference type="UniPathway" id="UPA00050">
    <property type="reaction ID" value="UER00064"/>
</dbReference>
<name>A0A5B0EI48_9MICC</name>
<comment type="similarity">
    <text evidence="2 13">Belongs to the GHMP kinase family. Homoserine kinase subfamily.</text>
</comment>
<comment type="subcellular location">
    <subcellularLocation>
        <location evidence="13">Cytoplasm</location>
    </subcellularLocation>
</comment>